<sequence>MIEGTGSESQAKTELAAPERKDRIAKQKARLTGLTLQNEFERWHYSQKLITDMLQKDTIIYLAPSKFPTRRAELSHECINKEIVLDVSASLKVQDRRKELSCDTSTELWLYQALTHRALAMDLVGRTTDRHAFFRLSEKLTEGIKQKADGTRPIDTALPALESDLQVTFHLLPLQGKKRPARVADTDSGWKRANTGDQDSNKKGKGKGKNQPICHQSWPTR</sequence>
<name>A0ABP0IER5_9DINO</name>
<dbReference type="Proteomes" id="UP001642484">
    <property type="component" value="Unassembled WGS sequence"/>
</dbReference>
<reference evidence="2 3" key="1">
    <citation type="submission" date="2024-02" db="EMBL/GenBank/DDBJ databases">
        <authorList>
            <person name="Chen Y."/>
            <person name="Shah S."/>
            <person name="Dougan E. K."/>
            <person name="Thang M."/>
            <person name="Chan C."/>
        </authorList>
    </citation>
    <scope>NUCLEOTIDE SEQUENCE [LARGE SCALE GENOMIC DNA]</scope>
</reference>
<gene>
    <name evidence="1" type="ORF">CCMP2556_LOCUS6302</name>
    <name evidence="2" type="ORF">CCMP2556_LOCUS6314</name>
</gene>
<dbReference type="EMBL" id="CAXAMN010002747">
    <property type="protein sequence ID" value="CAK9001098.1"/>
    <property type="molecule type" value="Genomic_DNA"/>
</dbReference>
<dbReference type="EMBL" id="CAXAMN010002736">
    <property type="protein sequence ID" value="CAK9001053.1"/>
    <property type="molecule type" value="Genomic_DNA"/>
</dbReference>
<keyword evidence="3" id="KW-1185">Reference proteome</keyword>
<evidence type="ECO:0000313" key="3">
    <source>
        <dbReference type="Proteomes" id="UP001642484"/>
    </source>
</evidence>
<protein>
    <submittedName>
        <fullName evidence="2">Uncharacterized protein</fullName>
    </submittedName>
</protein>
<accession>A0ABP0IER5</accession>
<organism evidence="2 3">
    <name type="scientific">Durusdinium trenchii</name>
    <dbReference type="NCBI Taxonomy" id="1381693"/>
    <lineage>
        <taxon>Eukaryota</taxon>
        <taxon>Sar</taxon>
        <taxon>Alveolata</taxon>
        <taxon>Dinophyceae</taxon>
        <taxon>Suessiales</taxon>
        <taxon>Symbiodiniaceae</taxon>
        <taxon>Durusdinium</taxon>
    </lineage>
</organism>
<evidence type="ECO:0000313" key="1">
    <source>
        <dbReference type="EMBL" id="CAK9001053.1"/>
    </source>
</evidence>
<evidence type="ECO:0000313" key="2">
    <source>
        <dbReference type="EMBL" id="CAK9001098.1"/>
    </source>
</evidence>
<comment type="caution">
    <text evidence="2">The sequence shown here is derived from an EMBL/GenBank/DDBJ whole genome shotgun (WGS) entry which is preliminary data.</text>
</comment>
<proteinExistence type="predicted"/>